<comment type="caution">
    <text evidence="6">The sequence shown here is derived from an EMBL/GenBank/DDBJ whole genome shotgun (WGS) entry which is preliminary data.</text>
</comment>
<dbReference type="InterPro" id="IPR002543">
    <property type="entry name" value="FtsK_dom"/>
</dbReference>
<protein>
    <submittedName>
        <fullName evidence="6">Cell division protein FtsK</fullName>
    </submittedName>
</protein>
<feature type="compositionally biased region" description="Low complexity" evidence="4">
    <location>
        <begin position="798"/>
        <end position="829"/>
    </location>
</feature>
<evidence type="ECO:0000313" key="6">
    <source>
        <dbReference type="EMBL" id="KXK59862.1"/>
    </source>
</evidence>
<keyword evidence="2 3" id="KW-0067">ATP-binding</keyword>
<evidence type="ECO:0000256" key="3">
    <source>
        <dbReference type="PROSITE-ProRule" id="PRU00289"/>
    </source>
</evidence>
<keyword evidence="1 3" id="KW-0547">Nucleotide-binding</keyword>
<dbReference type="GO" id="GO:0051301">
    <property type="term" value="P:cell division"/>
    <property type="evidence" value="ECO:0007669"/>
    <property type="project" value="UniProtKB-KW"/>
</dbReference>
<dbReference type="InterPro" id="IPR050206">
    <property type="entry name" value="FtsK/SpoIIIE/SftA"/>
</dbReference>
<evidence type="ECO:0000259" key="5">
    <source>
        <dbReference type="PROSITE" id="PS50901"/>
    </source>
</evidence>
<dbReference type="PANTHER" id="PTHR22683">
    <property type="entry name" value="SPORULATION PROTEIN RELATED"/>
    <property type="match status" value="1"/>
</dbReference>
<feature type="region of interest" description="Disordered" evidence="4">
    <location>
        <begin position="485"/>
        <end position="522"/>
    </location>
</feature>
<keyword evidence="6" id="KW-0132">Cell division</keyword>
<feature type="domain" description="FtsK" evidence="5">
    <location>
        <begin position="345"/>
        <end position="583"/>
    </location>
</feature>
<evidence type="ECO:0000256" key="1">
    <source>
        <dbReference type="ARBA" id="ARBA00022741"/>
    </source>
</evidence>
<feature type="binding site" evidence="3">
    <location>
        <begin position="363"/>
        <end position="370"/>
    </location>
    <ligand>
        <name>ATP</name>
        <dbReference type="ChEBI" id="CHEBI:30616"/>
    </ligand>
</feature>
<keyword evidence="6" id="KW-0131">Cell cycle</keyword>
<dbReference type="PANTHER" id="PTHR22683:SF41">
    <property type="entry name" value="DNA TRANSLOCASE FTSK"/>
    <property type="match status" value="1"/>
</dbReference>
<dbReference type="EMBL" id="LRQV01000094">
    <property type="protein sequence ID" value="KXK59862.1"/>
    <property type="molecule type" value="Genomic_DNA"/>
</dbReference>
<dbReference type="GO" id="GO:0003677">
    <property type="term" value="F:DNA binding"/>
    <property type="evidence" value="ECO:0007669"/>
    <property type="project" value="InterPro"/>
</dbReference>
<evidence type="ECO:0000256" key="4">
    <source>
        <dbReference type="SAM" id="MobiDB-lite"/>
    </source>
</evidence>
<dbReference type="SUPFAM" id="SSF52540">
    <property type="entry name" value="P-loop containing nucleoside triphosphate hydrolases"/>
    <property type="match status" value="1"/>
</dbReference>
<feature type="compositionally biased region" description="Low complexity" evidence="4">
    <location>
        <begin position="498"/>
        <end position="508"/>
    </location>
</feature>
<dbReference type="InterPro" id="IPR027417">
    <property type="entry name" value="P-loop_NTPase"/>
</dbReference>
<keyword evidence="7" id="KW-1185">Reference proteome</keyword>
<evidence type="ECO:0000313" key="7">
    <source>
        <dbReference type="Proteomes" id="UP000070620"/>
    </source>
</evidence>
<gene>
    <name evidence="6" type="ORF">AWW66_22030</name>
</gene>
<dbReference type="AlphaFoldDB" id="A0A136PN90"/>
<feature type="region of interest" description="Disordered" evidence="4">
    <location>
        <begin position="774"/>
        <end position="837"/>
    </location>
</feature>
<dbReference type="Pfam" id="PF01580">
    <property type="entry name" value="FtsK_SpoIIIE"/>
    <property type="match status" value="1"/>
</dbReference>
<dbReference type="RefSeq" id="WP_067369711.1">
    <property type="nucleotide sequence ID" value="NZ_JBIUBN010000008.1"/>
</dbReference>
<accession>A0A136PN90</accession>
<feature type="compositionally biased region" description="Basic and acidic residues" evidence="4">
    <location>
        <begin position="782"/>
        <end position="794"/>
    </location>
</feature>
<proteinExistence type="predicted"/>
<dbReference type="Proteomes" id="UP000070620">
    <property type="component" value="Unassembled WGS sequence"/>
</dbReference>
<reference evidence="6 7" key="1">
    <citation type="submission" date="2016-01" db="EMBL/GenBank/DDBJ databases">
        <title>Whole genome sequence and analysis of Micromonospora rosaria DSM 803, which can produce antibacterial substance rosamicin.</title>
        <authorList>
            <person name="Yang H."/>
            <person name="He X."/>
            <person name="Zhu D."/>
        </authorList>
    </citation>
    <scope>NUCLEOTIDE SEQUENCE [LARGE SCALE GENOMIC DNA]</scope>
    <source>
        <strain evidence="6 7">DSM 803</strain>
    </source>
</reference>
<organism evidence="6 7">
    <name type="scientific">Micromonospora rosaria</name>
    <dbReference type="NCBI Taxonomy" id="47874"/>
    <lineage>
        <taxon>Bacteria</taxon>
        <taxon>Bacillati</taxon>
        <taxon>Actinomycetota</taxon>
        <taxon>Actinomycetes</taxon>
        <taxon>Micromonosporales</taxon>
        <taxon>Micromonosporaceae</taxon>
        <taxon>Micromonospora</taxon>
    </lineage>
</organism>
<sequence length="957" mass="98343">MEAVAVPRARTGRAAALHRRAAATATAASEVLDETRPVPADQRRQYELADRLRSAATILAPGWAGAPLETLTAQTPPDEVPPSFVVVGTAAPLDDARFPALVPLLGSGHLTVDTDARDARVAGLLRAVLLRLFAATPAGCLLVRAVDGTEGGEVFAPFGALADAGPLPPPALDVAGLRGVLGEAEQWVAPDAARPRRRDRTLLLVVSAFPAGTGDAELARLAALARSGPSAGLHLVLAGWPGTGRDPLPHATPVTVRNAYALVGDPPGASFGGVGDGAAGGLNAPVFLAEDPPAELVETVCRHLAEQVEAGTRLSLADLLPEPGTQRWAADSAAGLSTTVGDAGGRPVPVGFTELTPHWLVSGRSAAGRSAFLTNVLLGLAARYGPEELTLHLADLGPGEAFVEFLQTERDRTWIPQVRSAAMAADREYVLDLFDALATEVRRRAEVAALTGGQRFADLREHLALPRIVCVVDNLQVLFGEPGRARSAEVSPGGTLLPGAPADRSGAARSRDRATPTAAARSRDGLGATALASLDTLARAGRAYGVHLLLAGEDDLGLGTGSGSRDSMLGQFPVRVALPGGGAVLEPSNDAAAGLPVGSAVVNTAGGLGGPQGATRGHERMIRFPDPEDAPTTVEELRRTLWTARPDGSSPPLVFAGYARPLLRNDPCYRAALLGRAPGPAALLGRAVDVARSTVAVPLGPSTGRNLAVLGPGLPAARLLATATRATAAHHPPGTARFVIACLVDEAVPVAGRLAAELAGQHAVTTVDRSGLAHLPFLGSPEEAHPGRPDRSTRPDTPAQAQARTPAQVQPAPAAPEQAGTGSAATGTGPVAGDGTGPVAAEGPIVLVVFGLDAPSAEELPRERVRALLRDGPPAGTHLLGWWRTTPSFAALLEPDGEVDKLAAVVAVDVPGAQLAGVFGRPVQWRPRPARAVLWDGPDEQGRVLVPFALEDEEDQA</sequence>
<name>A0A136PN90_9ACTN</name>
<dbReference type="PROSITE" id="PS50901">
    <property type="entry name" value="FTSK"/>
    <property type="match status" value="1"/>
</dbReference>
<dbReference type="GO" id="GO:0005524">
    <property type="term" value="F:ATP binding"/>
    <property type="evidence" value="ECO:0007669"/>
    <property type="project" value="UniProtKB-UniRule"/>
</dbReference>
<evidence type="ECO:0000256" key="2">
    <source>
        <dbReference type="ARBA" id="ARBA00022840"/>
    </source>
</evidence>
<dbReference type="Gene3D" id="3.40.50.300">
    <property type="entry name" value="P-loop containing nucleotide triphosphate hydrolases"/>
    <property type="match status" value="1"/>
</dbReference>